<dbReference type="EMBL" id="LAKJ01000018">
    <property type="protein sequence ID" value="KKI63171.1"/>
    <property type="molecule type" value="Genomic_DNA"/>
</dbReference>
<gene>
    <name evidence="1" type="ORF">UF66_1027</name>
</gene>
<dbReference type="Proteomes" id="UP000034455">
    <property type="component" value="Unassembled WGS sequence"/>
</dbReference>
<proteinExistence type="predicted"/>
<dbReference type="NCBIfam" id="TIGR01636">
    <property type="entry name" value="phage_rinA"/>
    <property type="match status" value="1"/>
</dbReference>
<reference evidence="1 2" key="1">
    <citation type="submission" date="2015-03" db="EMBL/GenBank/DDBJ databases">
        <title>Genome Assembly of Staphylococcus cohnii subsp. cohnii strain G22B2.</title>
        <authorList>
            <person name="Nair G."/>
            <person name="Kaur G."/>
            <person name="Khatri I."/>
            <person name="Singh N.K."/>
            <person name="Sathyabama S."/>
            <person name="Maurya S.K."/>
            <person name="Subramanian S."/>
            <person name="Agrewala J.N."/>
            <person name="Mayilraj S."/>
        </authorList>
    </citation>
    <scope>NUCLEOTIDE SEQUENCE [LARGE SCALE GENOMIC DNA]</scope>
    <source>
        <strain evidence="1 2">G22B2</strain>
    </source>
</reference>
<sequence>MNLGKEDIPKLEQFYRKYDEMKGQLAYRRYELLYQPEDTNIGGGNSNLPNSPVEKEVMKLHKDDKYRNLQSTIQAIEDVYNCATPEQKAIIEFRYWEKDLLIYEWEDIAHELTKRREDDKVISQHSAIRMRNQIMRDTARRIGWIHFD</sequence>
<accession>A0A0M2NTX0</accession>
<evidence type="ECO:0000313" key="1">
    <source>
        <dbReference type="EMBL" id="KKI63171.1"/>
    </source>
</evidence>
<name>A0A0M2NTX0_STACC</name>
<dbReference type="InterPro" id="IPR006523">
    <property type="entry name" value="RinA"/>
</dbReference>
<comment type="caution">
    <text evidence="1">The sequence shown here is derived from an EMBL/GenBank/DDBJ whole genome shotgun (WGS) entry which is preliminary data.</text>
</comment>
<dbReference type="PATRIC" id="fig|74704.6.peg.1056"/>
<organism evidence="1 2">
    <name type="scientific">Staphylococcus cohnii subsp. cohnii</name>
    <dbReference type="NCBI Taxonomy" id="74704"/>
    <lineage>
        <taxon>Bacteria</taxon>
        <taxon>Bacillati</taxon>
        <taxon>Bacillota</taxon>
        <taxon>Bacilli</taxon>
        <taxon>Bacillales</taxon>
        <taxon>Staphylococcaceae</taxon>
        <taxon>Staphylococcus</taxon>
        <taxon>Staphylococcus cohnii species complex</taxon>
    </lineage>
</organism>
<evidence type="ECO:0000313" key="2">
    <source>
        <dbReference type="Proteomes" id="UP000034455"/>
    </source>
</evidence>
<dbReference type="AlphaFoldDB" id="A0A0M2NTX0"/>
<protein>
    <submittedName>
        <fullName evidence="1">Transcriptional regulator</fullName>
    </submittedName>
</protein>
<dbReference type="RefSeq" id="WP_046467790.1">
    <property type="nucleotide sequence ID" value="NZ_LAKJ01000018.1"/>
</dbReference>